<proteinExistence type="predicted"/>
<dbReference type="AlphaFoldDB" id="A0A6A6EX03"/>
<evidence type="ECO:0000313" key="1">
    <source>
        <dbReference type="EMBL" id="KAF2195745.1"/>
    </source>
</evidence>
<name>A0A6A6EX03_9PEZI</name>
<dbReference type="EMBL" id="ML994610">
    <property type="protein sequence ID" value="KAF2195745.1"/>
    <property type="molecule type" value="Genomic_DNA"/>
</dbReference>
<dbReference type="OrthoDB" id="2922289at2759"/>
<protein>
    <submittedName>
        <fullName evidence="1">Uncharacterized protein</fullName>
    </submittedName>
</protein>
<sequence length="206" mass="23662">MPQSHRPDFDAQFTNRSFISIAERTAAVWLYINQEDLLKPKTLPIFINARGRQLPDVFDTSGFENAAKCKAPFEQEWSLVRNYAMKYTWRFLVDCCMHILQDIPRTSLTSSDVAIQPKPPRLASKDAVYDSLCVIKFEAPNRVPERLDFERFRTLVSGDATKAEDYIRALGEDPSFFAETARDTRITDLRFFSTLLGNTTMYSALL</sequence>
<organism evidence="1 2">
    <name type="scientific">Zopfia rhizophila CBS 207.26</name>
    <dbReference type="NCBI Taxonomy" id="1314779"/>
    <lineage>
        <taxon>Eukaryota</taxon>
        <taxon>Fungi</taxon>
        <taxon>Dikarya</taxon>
        <taxon>Ascomycota</taxon>
        <taxon>Pezizomycotina</taxon>
        <taxon>Dothideomycetes</taxon>
        <taxon>Dothideomycetes incertae sedis</taxon>
        <taxon>Zopfiaceae</taxon>
        <taxon>Zopfia</taxon>
    </lineage>
</organism>
<dbReference type="PANTHER" id="PTHR40788">
    <property type="entry name" value="CLR5 DOMAIN-CONTAINING PROTEIN-RELATED"/>
    <property type="match status" value="1"/>
</dbReference>
<reference evidence="1" key="1">
    <citation type="journal article" date="2020" name="Stud. Mycol.">
        <title>101 Dothideomycetes genomes: a test case for predicting lifestyles and emergence of pathogens.</title>
        <authorList>
            <person name="Haridas S."/>
            <person name="Albert R."/>
            <person name="Binder M."/>
            <person name="Bloem J."/>
            <person name="Labutti K."/>
            <person name="Salamov A."/>
            <person name="Andreopoulos B."/>
            <person name="Baker S."/>
            <person name="Barry K."/>
            <person name="Bills G."/>
            <person name="Bluhm B."/>
            <person name="Cannon C."/>
            <person name="Castanera R."/>
            <person name="Culley D."/>
            <person name="Daum C."/>
            <person name="Ezra D."/>
            <person name="Gonzalez J."/>
            <person name="Henrissat B."/>
            <person name="Kuo A."/>
            <person name="Liang C."/>
            <person name="Lipzen A."/>
            <person name="Lutzoni F."/>
            <person name="Magnuson J."/>
            <person name="Mondo S."/>
            <person name="Nolan M."/>
            <person name="Ohm R."/>
            <person name="Pangilinan J."/>
            <person name="Park H.-J."/>
            <person name="Ramirez L."/>
            <person name="Alfaro M."/>
            <person name="Sun H."/>
            <person name="Tritt A."/>
            <person name="Yoshinaga Y."/>
            <person name="Zwiers L.-H."/>
            <person name="Turgeon B."/>
            <person name="Goodwin S."/>
            <person name="Spatafora J."/>
            <person name="Crous P."/>
            <person name="Grigoriev I."/>
        </authorList>
    </citation>
    <scope>NUCLEOTIDE SEQUENCE</scope>
    <source>
        <strain evidence="1">CBS 207.26</strain>
    </source>
</reference>
<keyword evidence="2" id="KW-1185">Reference proteome</keyword>
<accession>A0A6A6EX03</accession>
<dbReference type="PANTHER" id="PTHR40788:SF2">
    <property type="entry name" value="CLR5 DOMAIN-CONTAINING PROTEIN"/>
    <property type="match status" value="1"/>
</dbReference>
<evidence type="ECO:0000313" key="2">
    <source>
        <dbReference type="Proteomes" id="UP000800200"/>
    </source>
</evidence>
<dbReference type="Proteomes" id="UP000800200">
    <property type="component" value="Unassembled WGS sequence"/>
</dbReference>
<gene>
    <name evidence="1" type="ORF">K469DRAFT_744224</name>
</gene>